<dbReference type="EMBL" id="JABEZW010000007">
    <property type="protein sequence ID" value="MBA0770149.1"/>
    <property type="molecule type" value="Genomic_DNA"/>
</dbReference>
<reference evidence="1 2" key="1">
    <citation type="journal article" date="2019" name="Genome Biol. Evol.">
        <title>Insights into the evolution of the New World diploid cottons (Gossypium, subgenus Houzingenia) based on genome sequencing.</title>
        <authorList>
            <person name="Grover C.E."/>
            <person name="Arick M.A. 2nd"/>
            <person name="Thrash A."/>
            <person name="Conover J.L."/>
            <person name="Sanders W.S."/>
            <person name="Peterson D.G."/>
            <person name="Frelichowski J.E."/>
            <person name="Scheffler J.A."/>
            <person name="Scheffler B.E."/>
            <person name="Wendel J.F."/>
        </authorList>
    </citation>
    <scope>NUCLEOTIDE SEQUENCE [LARGE SCALE GENOMIC DNA]</scope>
    <source>
        <strain evidence="1">8</strain>
        <tissue evidence="1">Leaf</tissue>
    </source>
</reference>
<protein>
    <recommendedName>
        <fullName evidence="3">RNase H type-1 domain-containing protein</fullName>
    </recommendedName>
</protein>
<sequence length="116" mass="13212">MPLTFATEAIAYLQATQIGLDLRCREMVIEGDSLTVVRKVNSTDDNISVTGSYIEDIKALKKGGEESYLVGEALEFSVVKEERNKRKVDPLDLQRSRTRSKVNRVGWRALEMNHRR</sequence>
<evidence type="ECO:0008006" key="3">
    <source>
        <dbReference type="Google" id="ProtNLM"/>
    </source>
</evidence>
<dbReference type="Proteomes" id="UP000593568">
    <property type="component" value="Unassembled WGS sequence"/>
</dbReference>
<evidence type="ECO:0000313" key="2">
    <source>
        <dbReference type="Proteomes" id="UP000593568"/>
    </source>
</evidence>
<proteinExistence type="predicted"/>
<accession>A0A7J9EAV5</accession>
<organism evidence="1 2">
    <name type="scientific">Gossypium trilobum</name>
    <dbReference type="NCBI Taxonomy" id="34281"/>
    <lineage>
        <taxon>Eukaryota</taxon>
        <taxon>Viridiplantae</taxon>
        <taxon>Streptophyta</taxon>
        <taxon>Embryophyta</taxon>
        <taxon>Tracheophyta</taxon>
        <taxon>Spermatophyta</taxon>
        <taxon>Magnoliopsida</taxon>
        <taxon>eudicotyledons</taxon>
        <taxon>Gunneridae</taxon>
        <taxon>Pentapetalae</taxon>
        <taxon>rosids</taxon>
        <taxon>malvids</taxon>
        <taxon>Malvales</taxon>
        <taxon>Malvaceae</taxon>
        <taxon>Malvoideae</taxon>
        <taxon>Gossypium</taxon>
    </lineage>
</organism>
<comment type="caution">
    <text evidence="1">The sequence shown here is derived from an EMBL/GenBank/DDBJ whole genome shotgun (WGS) entry which is preliminary data.</text>
</comment>
<keyword evidence="2" id="KW-1185">Reference proteome</keyword>
<dbReference type="AlphaFoldDB" id="A0A7J9EAV5"/>
<gene>
    <name evidence="1" type="ORF">Gotri_018821</name>
</gene>
<evidence type="ECO:0000313" key="1">
    <source>
        <dbReference type="EMBL" id="MBA0770149.1"/>
    </source>
</evidence>
<name>A0A7J9EAV5_9ROSI</name>